<dbReference type="Proteomes" id="UP001162992">
    <property type="component" value="Chromosome 2"/>
</dbReference>
<comment type="caution">
    <text evidence="1">The sequence shown here is derived from an EMBL/GenBank/DDBJ whole genome shotgun (WGS) entry which is preliminary data.</text>
</comment>
<organism evidence="1 2">
    <name type="scientific">Diphasiastrum complanatum</name>
    <name type="common">Issler's clubmoss</name>
    <name type="synonym">Lycopodium complanatum</name>
    <dbReference type="NCBI Taxonomy" id="34168"/>
    <lineage>
        <taxon>Eukaryota</taxon>
        <taxon>Viridiplantae</taxon>
        <taxon>Streptophyta</taxon>
        <taxon>Embryophyta</taxon>
        <taxon>Tracheophyta</taxon>
        <taxon>Lycopodiopsida</taxon>
        <taxon>Lycopodiales</taxon>
        <taxon>Lycopodiaceae</taxon>
        <taxon>Lycopodioideae</taxon>
        <taxon>Diphasiastrum</taxon>
    </lineage>
</organism>
<proteinExistence type="predicted"/>
<gene>
    <name evidence="1" type="ORF">O6H91_02G132200</name>
</gene>
<protein>
    <submittedName>
        <fullName evidence="1">Uncharacterized protein</fullName>
    </submittedName>
</protein>
<accession>A0ACC2EL01</accession>
<evidence type="ECO:0000313" key="2">
    <source>
        <dbReference type="Proteomes" id="UP001162992"/>
    </source>
</evidence>
<evidence type="ECO:0000313" key="1">
    <source>
        <dbReference type="EMBL" id="KAJ7567109.1"/>
    </source>
</evidence>
<keyword evidence="2" id="KW-1185">Reference proteome</keyword>
<dbReference type="EMBL" id="CM055093">
    <property type="protein sequence ID" value="KAJ7567109.1"/>
    <property type="molecule type" value="Genomic_DNA"/>
</dbReference>
<sequence>MESCSGEAMSHNGSNIPHTPSRLQLDLSGAAIQGSIEDRNPAIVLPNQEDDTYHLAIDLGGAGSLIKLVYFSKQSDVSALGNASPCSPFSRSDSGKAGILSRQQARFPTQGGRLHFVKFETSKLSDCIEFIKSKGLNCYDIEDIANGIQSEEGSIIKATGGGAFKFADMFKEKLGVTFDKEDEMSCLVAGANFLLKAIRDEAFTHLEGHKQFVQIDPNDLFPYLLVNIGSGVSMIKVDGDGIFQRVSGTNVGGGTFWGLGRLLTKCRNFDEILELSQRGDNSSVDMLVGDIYGGLDYTKIGLSASTIASSFGKVISDEKDLSGYRREDIALSLLRMISYNIGQIAYLNALRYGLKRIFFGGFFIRGHAYTMDTMSFAVSFWSKGEAHAMFLRHEGFLGALGAFVSYDKLGLTNLTSHQFVERFPMGAPYAGGKIHGPPIRDLNEKISWMEKFVQNGIEITAPVPMAITGTTGLGGFERPLSHSSSLRSDSSAALNVGVLHLVPSLEPFPLLADPKGYEPNTIDFSDPEEQEYWFGILSDQLPDLVQKAVASEGGTDGAKRRGDAFARAFRAHLARLREEPAAYGKLGLANLLELREECLREFHFKDAYLAIKQRENEASLAVLPDLLLELDNLDQDERLLAIIEGVLAGNIFDWGSRACVELYQSGTILEIYRMSRSKMQRPWRVDDFDTFKMSWDRPHFRALLFVDNSGADIILGMLPLARELLRRGTEVVLVPNSFPAINDVTVMELLNLLEEASKFCEILRKAVKAGGCLDDKRIGEQDSAANSSEASFPKLLVVGNGCGSPCIDFRQVSSELATIARDADLVVLEGMGRALHTNYTAHFKCDSLKLAMIKNQRLAEKLIGGSIYDCVCRYEPRTQL</sequence>
<name>A0ACC2EL01_DIPCM</name>
<reference evidence="2" key="1">
    <citation type="journal article" date="2024" name="Proc. Natl. Acad. Sci. U.S.A.">
        <title>Extraordinary preservation of gene collinearity over three hundred million years revealed in homosporous lycophytes.</title>
        <authorList>
            <person name="Li C."/>
            <person name="Wickell D."/>
            <person name="Kuo L.Y."/>
            <person name="Chen X."/>
            <person name="Nie B."/>
            <person name="Liao X."/>
            <person name="Peng D."/>
            <person name="Ji J."/>
            <person name="Jenkins J."/>
            <person name="Williams M."/>
            <person name="Shu S."/>
            <person name="Plott C."/>
            <person name="Barry K."/>
            <person name="Rajasekar S."/>
            <person name="Grimwood J."/>
            <person name="Han X."/>
            <person name="Sun S."/>
            <person name="Hou Z."/>
            <person name="He W."/>
            <person name="Dai G."/>
            <person name="Sun C."/>
            <person name="Schmutz J."/>
            <person name="Leebens-Mack J.H."/>
            <person name="Li F.W."/>
            <person name="Wang L."/>
        </authorList>
    </citation>
    <scope>NUCLEOTIDE SEQUENCE [LARGE SCALE GENOMIC DNA]</scope>
    <source>
        <strain evidence="2">cv. PW_Plant_1</strain>
    </source>
</reference>